<sequence length="45" mass="5287">SFWKFDTVLFLHPQSSQASEASFLRLLRRIFNFARHFSLSTGLRA</sequence>
<accession>A0A0K2UUB8</accession>
<feature type="non-terminal residue" evidence="1">
    <location>
        <position position="1"/>
    </location>
</feature>
<reference evidence="1" key="1">
    <citation type="submission" date="2014-05" db="EMBL/GenBank/DDBJ databases">
        <authorList>
            <person name="Chronopoulou M."/>
        </authorList>
    </citation>
    <scope>NUCLEOTIDE SEQUENCE</scope>
    <source>
        <tissue evidence="1">Whole organism</tissue>
    </source>
</reference>
<protein>
    <submittedName>
        <fullName evidence="1">Uncharacterized protein</fullName>
    </submittedName>
</protein>
<organism evidence="1">
    <name type="scientific">Lepeophtheirus salmonis</name>
    <name type="common">Salmon louse</name>
    <name type="synonym">Caligus salmonis</name>
    <dbReference type="NCBI Taxonomy" id="72036"/>
    <lineage>
        <taxon>Eukaryota</taxon>
        <taxon>Metazoa</taxon>
        <taxon>Ecdysozoa</taxon>
        <taxon>Arthropoda</taxon>
        <taxon>Crustacea</taxon>
        <taxon>Multicrustacea</taxon>
        <taxon>Hexanauplia</taxon>
        <taxon>Copepoda</taxon>
        <taxon>Siphonostomatoida</taxon>
        <taxon>Caligidae</taxon>
        <taxon>Lepeophtheirus</taxon>
    </lineage>
</organism>
<dbReference type="EMBL" id="HACA01024309">
    <property type="protein sequence ID" value="CDW41670.1"/>
    <property type="molecule type" value="Transcribed_RNA"/>
</dbReference>
<proteinExistence type="predicted"/>
<name>A0A0K2UUB8_LEPSM</name>
<evidence type="ECO:0000313" key="1">
    <source>
        <dbReference type="EMBL" id="CDW41670.1"/>
    </source>
</evidence>
<dbReference type="AlphaFoldDB" id="A0A0K2UUB8"/>